<name>A0A975CN76_9BURK</name>
<dbReference type="AlphaFoldDB" id="A0A975CN76"/>
<evidence type="ECO:0008006" key="3">
    <source>
        <dbReference type="Google" id="ProtNLM"/>
    </source>
</evidence>
<reference evidence="1" key="1">
    <citation type="submission" date="2021-03" db="EMBL/GenBank/DDBJ databases">
        <title>Ottowia sp. 27C isolated from the cloaca of a Giant Asian pond turtle (Heosemys grandis).</title>
        <authorList>
            <person name="Spergser J."/>
            <person name="Busse H.-J."/>
        </authorList>
    </citation>
    <scope>NUCLEOTIDE SEQUENCE</scope>
    <source>
        <strain evidence="1">27C</strain>
    </source>
</reference>
<sequence length="64" mass="7108">MTLAKPLKVTPRGVSYESRVGHGEQCLADGRKAQQEKMKTCNVEAKGKKGAERRTFMSDCLSKH</sequence>
<evidence type="ECO:0000313" key="1">
    <source>
        <dbReference type="EMBL" id="QTD47294.1"/>
    </source>
</evidence>
<gene>
    <name evidence="1" type="ORF">J1M35_06490</name>
</gene>
<dbReference type="Pfam" id="PF07769">
    <property type="entry name" value="PsiF_repeat"/>
    <property type="match status" value="1"/>
</dbReference>
<organism evidence="1 2">
    <name type="scientific">Ottowia testudinis</name>
    <dbReference type="NCBI Taxonomy" id="2816950"/>
    <lineage>
        <taxon>Bacteria</taxon>
        <taxon>Pseudomonadati</taxon>
        <taxon>Pseudomonadota</taxon>
        <taxon>Betaproteobacteria</taxon>
        <taxon>Burkholderiales</taxon>
        <taxon>Comamonadaceae</taxon>
        <taxon>Ottowia</taxon>
    </lineage>
</organism>
<dbReference type="EMBL" id="CP071796">
    <property type="protein sequence ID" value="QTD47294.1"/>
    <property type="molecule type" value="Genomic_DNA"/>
</dbReference>
<dbReference type="KEGG" id="otd:J1M35_06490"/>
<dbReference type="Proteomes" id="UP000663903">
    <property type="component" value="Chromosome"/>
</dbReference>
<proteinExistence type="predicted"/>
<keyword evidence="2" id="KW-1185">Reference proteome</keyword>
<accession>A0A975CN76</accession>
<protein>
    <recommendedName>
        <fullName evidence="3">PsiF repeat-containing protein</fullName>
    </recommendedName>
</protein>
<evidence type="ECO:0000313" key="2">
    <source>
        <dbReference type="Proteomes" id="UP000663903"/>
    </source>
</evidence>
<dbReference type="InterPro" id="IPR011690">
    <property type="entry name" value="P_starv_induced_PsiF"/>
</dbReference>